<proteinExistence type="predicted"/>
<dbReference type="Proteomes" id="UP000279760">
    <property type="component" value="Chromosome 2"/>
</dbReference>
<sequence>MLVVFFCFCLSAYYLVAFPGGVHAYRKGALSWGDAFLPLMVFAAWSVLAVFGVGAQSLGNLIEVILLLIAAVCIFYIRLIYVHRYPSNRLHSLYMMYLIITVVVILTRIFFPHMME</sequence>
<evidence type="ECO:0000313" key="2">
    <source>
        <dbReference type="Proteomes" id="UP000279760"/>
    </source>
</evidence>
<gene>
    <name evidence="1" type="ORF">ECB94_23470</name>
</gene>
<dbReference type="RefSeq" id="WP_038221539.1">
    <property type="nucleotide sequence ID" value="NZ_CP033578.1"/>
</dbReference>
<reference evidence="1 2" key="1">
    <citation type="submission" date="2018-11" db="EMBL/GenBank/DDBJ databases">
        <title>Complete Genome Sequence of Vbrio mediterranei 117-T6: a Potential Pathogen Bacteria Isolated from the Conchocelis of Pyropia.</title>
        <authorList>
            <person name="Liu Q."/>
        </authorList>
    </citation>
    <scope>NUCLEOTIDE SEQUENCE [LARGE SCALE GENOMIC DNA]</scope>
    <source>
        <strain evidence="1 2">117-T6</strain>
    </source>
</reference>
<dbReference type="AlphaFoldDB" id="A0A3G4VHC0"/>
<accession>A0A3G4VHC0</accession>
<evidence type="ECO:0000313" key="1">
    <source>
        <dbReference type="EMBL" id="AYV24227.1"/>
    </source>
</evidence>
<dbReference type="EMBL" id="CP033578">
    <property type="protein sequence ID" value="AYV24227.1"/>
    <property type="molecule type" value="Genomic_DNA"/>
</dbReference>
<protein>
    <submittedName>
        <fullName evidence="1">Uncharacterized protein</fullName>
    </submittedName>
</protein>
<name>A0A3G4VHC0_9VIBR</name>
<organism evidence="1 2">
    <name type="scientific">Vibrio mediterranei</name>
    <dbReference type="NCBI Taxonomy" id="689"/>
    <lineage>
        <taxon>Bacteria</taxon>
        <taxon>Pseudomonadati</taxon>
        <taxon>Pseudomonadota</taxon>
        <taxon>Gammaproteobacteria</taxon>
        <taxon>Vibrionales</taxon>
        <taxon>Vibrionaceae</taxon>
        <taxon>Vibrio</taxon>
    </lineage>
</organism>